<dbReference type="Proteomes" id="UP001497453">
    <property type="component" value="Chromosome 11"/>
</dbReference>
<gene>
    <name evidence="2" type="ORF">GFSPODELE1_LOCUS2868</name>
</gene>
<dbReference type="EMBL" id="OZ037954">
    <property type="protein sequence ID" value="CAL1699843.1"/>
    <property type="molecule type" value="Genomic_DNA"/>
</dbReference>
<evidence type="ECO:0000313" key="2">
    <source>
        <dbReference type="EMBL" id="CAL1699843.1"/>
    </source>
</evidence>
<evidence type="ECO:0000256" key="1">
    <source>
        <dbReference type="SAM" id="MobiDB-lite"/>
    </source>
</evidence>
<feature type="region of interest" description="Disordered" evidence="1">
    <location>
        <begin position="1"/>
        <end position="21"/>
    </location>
</feature>
<reference evidence="3" key="1">
    <citation type="submission" date="2024-04" db="EMBL/GenBank/DDBJ databases">
        <authorList>
            <person name="Shaw F."/>
            <person name="Minotto A."/>
        </authorList>
    </citation>
    <scope>NUCLEOTIDE SEQUENCE [LARGE SCALE GENOMIC DNA]</scope>
</reference>
<keyword evidence="3" id="KW-1185">Reference proteome</keyword>
<evidence type="ECO:0000313" key="3">
    <source>
        <dbReference type="Proteomes" id="UP001497453"/>
    </source>
</evidence>
<accession>A0ABP1CVZ8</accession>
<proteinExistence type="predicted"/>
<name>A0ABP1CVZ8_9APHY</name>
<organism evidence="2 3">
    <name type="scientific">Somion occarium</name>
    <dbReference type="NCBI Taxonomy" id="3059160"/>
    <lineage>
        <taxon>Eukaryota</taxon>
        <taxon>Fungi</taxon>
        <taxon>Dikarya</taxon>
        <taxon>Basidiomycota</taxon>
        <taxon>Agaricomycotina</taxon>
        <taxon>Agaricomycetes</taxon>
        <taxon>Polyporales</taxon>
        <taxon>Cerrenaceae</taxon>
        <taxon>Somion</taxon>
    </lineage>
</organism>
<sequence>MSSEAEFRQAAPTAFDPTKPGTAVLFDEGPVGRPPVAGRGVRFTTADSPQKSREALGVWFRSNKAWKIYNNDANQTARTKIRNDLQTAIKANLPVDNPSVKDGLVSIAPDDTPFRATEGFAVVVTQFKSPWVFFTAQGSSEIAKFKQEINKISNRTTLNNIRSGLATAVQLKLSDPQGFINPTVTGDPIQFIDIHYSTGAVPENTKELLQIVEDRLKVVPRSAHEEDEGN</sequence>
<protein>
    <submittedName>
        <fullName evidence="2">Uncharacterized protein</fullName>
    </submittedName>
</protein>